<organism evidence="2">
    <name type="scientific">uncultured bacterium pAB4</name>
    <dbReference type="NCBI Taxonomy" id="1444979"/>
    <lineage>
        <taxon>Bacteria</taxon>
        <taxon>environmental samples</taxon>
    </lineage>
</organism>
<protein>
    <submittedName>
        <fullName evidence="2">Ferric reductase-like protein</fullName>
    </submittedName>
</protein>
<keyword evidence="1" id="KW-0812">Transmembrane</keyword>
<reference evidence="2" key="1">
    <citation type="submission" date="2013-10" db="EMBL/GenBank/DDBJ databases">
        <title>Metagenomics Reveals New Arsenic Resistance Genes.</title>
        <authorList>
            <person name="Sharma R."/>
        </authorList>
    </citation>
    <scope>NUCLEOTIDE SEQUENCE</scope>
</reference>
<feature type="transmembrane region" description="Helical" evidence="1">
    <location>
        <begin position="113"/>
        <end position="135"/>
    </location>
</feature>
<evidence type="ECO:0000256" key="1">
    <source>
        <dbReference type="SAM" id="Phobius"/>
    </source>
</evidence>
<keyword evidence="1" id="KW-1133">Transmembrane helix</keyword>
<dbReference type="AlphaFoldDB" id="W5VJK1"/>
<feature type="transmembrane region" description="Helical" evidence="1">
    <location>
        <begin position="147"/>
        <end position="164"/>
    </location>
</feature>
<accession>W5VJK1</accession>
<sequence>MFSPIIISILMVIAYYLTPQILKYRKQLYIAVWFILAAIIALRGKQFVTPFVKGYVGFAFFYVVMITGALNPKWKLTKKLRSVRAPYSILGFVLLMSHPLNYMAEVLSKQRDIPYFGVAAFLIMVPLFITSYLTIRKKMKAQSWVKLQRWAYPVYALILVHLVVNASTPQNRIVAILLFIPYIGLKLHKEFIVKQKVVSA</sequence>
<feature type="transmembrane region" description="Helical" evidence="1">
    <location>
        <begin position="6"/>
        <end position="22"/>
    </location>
</feature>
<evidence type="ECO:0000313" key="2">
    <source>
        <dbReference type="EMBL" id="AHH81858.1"/>
    </source>
</evidence>
<dbReference type="EMBL" id="KF733648">
    <property type="protein sequence ID" value="AHH81858.1"/>
    <property type="molecule type" value="Genomic_DNA"/>
</dbReference>
<name>W5VJK1_9BACT</name>
<feature type="transmembrane region" description="Helical" evidence="1">
    <location>
        <begin position="83"/>
        <end position="101"/>
    </location>
</feature>
<feature type="transmembrane region" description="Helical" evidence="1">
    <location>
        <begin position="54"/>
        <end position="71"/>
    </location>
</feature>
<proteinExistence type="predicted"/>
<feature type="transmembrane region" description="Helical" evidence="1">
    <location>
        <begin position="29"/>
        <end position="48"/>
    </location>
</feature>
<keyword evidence="1" id="KW-0472">Membrane</keyword>